<accession>A0A928X306</accession>
<comment type="caution">
    <text evidence="2">The sequence shown here is derived from an EMBL/GenBank/DDBJ whole genome shotgun (WGS) entry which is preliminary data.</text>
</comment>
<protein>
    <submittedName>
        <fullName evidence="2">Uncharacterized protein</fullName>
    </submittedName>
</protein>
<sequence length="79" mass="8986">MSRPKQQSPRPLLDPRLKSQKTTGKLKYFRPMPYHIALSQAARLEAWTEEVEGMGGPAEAADSSDFDPRLMERQQTVDL</sequence>
<feature type="region of interest" description="Disordered" evidence="1">
    <location>
        <begin position="1"/>
        <end position="25"/>
    </location>
</feature>
<gene>
    <name evidence="2" type="ORF">IQ260_09290</name>
</gene>
<name>A0A928X306_LEPEC</name>
<reference evidence="2" key="1">
    <citation type="submission" date="2020-10" db="EMBL/GenBank/DDBJ databases">
        <authorList>
            <person name="Castelo-Branco R."/>
            <person name="Eusebio N."/>
            <person name="Adriana R."/>
            <person name="Vieira A."/>
            <person name="Brugerolle De Fraissinette N."/>
            <person name="Rezende De Castro R."/>
            <person name="Schneider M.P."/>
            <person name="Vasconcelos V."/>
            <person name="Leao P.N."/>
        </authorList>
    </citation>
    <scope>NUCLEOTIDE SEQUENCE</scope>
    <source>
        <strain evidence="2">LEGE 11479</strain>
    </source>
</reference>
<organism evidence="2 3">
    <name type="scientific">Leptolyngbya cf. ectocarpi LEGE 11479</name>
    <dbReference type="NCBI Taxonomy" id="1828722"/>
    <lineage>
        <taxon>Bacteria</taxon>
        <taxon>Bacillati</taxon>
        <taxon>Cyanobacteriota</taxon>
        <taxon>Cyanophyceae</taxon>
        <taxon>Leptolyngbyales</taxon>
        <taxon>Leptolyngbyaceae</taxon>
        <taxon>Leptolyngbya group</taxon>
        <taxon>Leptolyngbya</taxon>
    </lineage>
</organism>
<dbReference type="AlphaFoldDB" id="A0A928X306"/>
<dbReference type="EMBL" id="JADEXP010000061">
    <property type="protein sequence ID" value="MBE9066846.1"/>
    <property type="molecule type" value="Genomic_DNA"/>
</dbReference>
<proteinExistence type="predicted"/>
<evidence type="ECO:0000313" key="2">
    <source>
        <dbReference type="EMBL" id="MBE9066846.1"/>
    </source>
</evidence>
<dbReference type="Proteomes" id="UP000615026">
    <property type="component" value="Unassembled WGS sequence"/>
</dbReference>
<feature type="region of interest" description="Disordered" evidence="1">
    <location>
        <begin position="52"/>
        <end position="79"/>
    </location>
</feature>
<evidence type="ECO:0000313" key="3">
    <source>
        <dbReference type="Proteomes" id="UP000615026"/>
    </source>
</evidence>
<dbReference type="RefSeq" id="WP_193992824.1">
    <property type="nucleotide sequence ID" value="NZ_JADEXP010000061.1"/>
</dbReference>
<keyword evidence="3" id="KW-1185">Reference proteome</keyword>
<evidence type="ECO:0000256" key="1">
    <source>
        <dbReference type="SAM" id="MobiDB-lite"/>
    </source>
</evidence>